<dbReference type="EMBL" id="JASNVP010000005">
    <property type="protein sequence ID" value="MDK4326126.1"/>
    <property type="molecule type" value="Genomic_DNA"/>
</dbReference>
<dbReference type="AlphaFoldDB" id="A0AAP4FB19"/>
<evidence type="ECO:0000313" key="1">
    <source>
        <dbReference type="EMBL" id="MDK4326126.1"/>
    </source>
</evidence>
<sequence length="127" mass="14015">MSAFATGDDLRARWSLAPEGSEADAVLEDASVWLQAVYDLPDNPSEKLLSVLRMIVCSMTKRVLLSENHDHVSSLAQTAGPFTHSSTFRNSEGNLFLTKAEREMLEKTLDSELNRSRGMATVEAVGW</sequence>
<evidence type="ECO:0000313" key="2">
    <source>
        <dbReference type="Proteomes" id="UP001226160"/>
    </source>
</evidence>
<organism evidence="1 2">
    <name type="scientific">Corynebacterium propinquum</name>
    <dbReference type="NCBI Taxonomy" id="43769"/>
    <lineage>
        <taxon>Bacteria</taxon>
        <taxon>Bacillati</taxon>
        <taxon>Actinomycetota</taxon>
        <taxon>Actinomycetes</taxon>
        <taxon>Mycobacteriales</taxon>
        <taxon>Corynebacteriaceae</taxon>
        <taxon>Corynebacterium</taxon>
    </lineage>
</organism>
<proteinExistence type="predicted"/>
<comment type="caution">
    <text evidence="1">The sequence shown here is derived from an EMBL/GenBank/DDBJ whole genome shotgun (WGS) entry which is preliminary data.</text>
</comment>
<protein>
    <submittedName>
        <fullName evidence="1">Uncharacterized protein</fullName>
    </submittedName>
</protein>
<gene>
    <name evidence="1" type="ORF">QPX54_06315</name>
</gene>
<accession>A0AAP4FB19</accession>
<dbReference type="Proteomes" id="UP001226160">
    <property type="component" value="Unassembled WGS sequence"/>
</dbReference>
<dbReference type="RefSeq" id="WP_284573099.1">
    <property type="nucleotide sequence ID" value="NZ_JASNUA010000026.1"/>
</dbReference>
<name>A0AAP4FB19_9CORY</name>
<reference evidence="1" key="1">
    <citation type="submission" date="2023-05" db="EMBL/GenBank/DDBJ databases">
        <title>Metabolic capabilities are highly conserved among human nasal-associated Corynebacterium species in pangenomic analyses.</title>
        <authorList>
            <person name="Tran T.H."/>
            <person name="Roberts A.Q."/>
            <person name="Escapa I.F."/>
            <person name="Gao W."/>
            <person name="Conlan S."/>
            <person name="Kong H."/>
            <person name="Segre J.A."/>
            <person name="Kelly M.S."/>
            <person name="Lemon K.P."/>
        </authorList>
    </citation>
    <scope>NUCLEOTIDE SEQUENCE</scope>
    <source>
        <strain evidence="1">KPL2654</strain>
    </source>
</reference>